<organism evidence="2 3">
    <name type="scientific">Alistipes communis</name>
    <dbReference type="NCBI Taxonomy" id="2585118"/>
    <lineage>
        <taxon>Bacteria</taxon>
        <taxon>Pseudomonadati</taxon>
        <taxon>Bacteroidota</taxon>
        <taxon>Bacteroidia</taxon>
        <taxon>Bacteroidales</taxon>
        <taxon>Rikenellaceae</taxon>
        <taxon>Alistipes</taxon>
    </lineage>
</organism>
<reference evidence="3" key="1">
    <citation type="submission" date="2019-06" db="EMBL/GenBank/DDBJ databases">
        <title>Alistipes onderdonkii subsp. vulgaris subsp. nov., Alistipes dispar sp. nov. and Alistipes communis sp. nov., isolated from human faeces, and creation of Alistipes onderdonkii subsp. onderdonkii subsp. nov.</title>
        <authorList>
            <person name="Sakamoto M."/>
            <person name="Ikeyama N."/>
            <person name="Ogata Y."/>
            <person name="Suda W."/>
            <person name="Iino T."/>
            <person name="Hattori M."/>
            <person name="Ohkuma M."/>
        </authorList>
    </citation>
    <scope>NUCLEOTIDE SEQUENCE [LARGE SCALE GENOMIC DNA]</scope>
    <source>
        <strain evidence="3">5CBH24</strain>
    </source>
</reference>
<evidence type="ECO:0000259" key="1">
    <source>
        <dbReference type="Pfam" id="PF01636"/>
    </source>
</evidence>
<dbReference type="AlphaFoldDB" id="A0A4Y1WTR4"/>
<dbReference type="EMBL" id="AP019735">
    <property type="protein sequence ID" value="BBL04232.1"/>
    <property type="molecule type" value="Genomic_DNA"/>
</dbReference>
<proteinExistence type="predicted"/>
<dbReference type="InterPro" id="IPR002575">
    <property type="entry name" value="Aminoglycoside_PTrfase"/>
</dbReference>
<feature type="domain" description="Aminoglycoside phosphotransferase" evidence="1">
    <location>
        <begin position="109"/>
        <end position="163"/>
    </location>
</feature>
<accession>A0A4Y1WTR4</accession>
<dbReference type="SUPFAM" id="SSF56112">
    <property type="entry name" value="Protein kinase-like (PK-like)"/>
    <property type="match status" value="1"/>
</dbReference>
<dbReference type="InterPro" id="IPR032774">
    <property type="entry name" value="WG_beta_rep"/>
</dbReference>
<dbReference type="RefSeq" id="WP_141412733.1">
    <property type="nucleotide sequence ID" value="NZ_AP019735.1"/>
</dbReference>
<dbReference type="InterPro" id="IPR011009">
    <property type="entry name" value="Kinase-like_dom_sf"/>
</dbReference>
<evidence type="ECO:0000313" key="3">
    <source>
        <dbReference type="Proteomes" id="UP000318946"/>
    </source>
</evidence>
<dbReference type="KEGG" id="acou:A5CBH24_15450"/>
<dbReference type="OrthoDB" id="2485468at2"/>
<sequence length="380" mass="42237">MLFTVTQYIESVLNSRGLTRTLGEIDVCRTADGRPVFHTGNSAVIFRIRLDGRDRLLKCYTRPHRHLEAIYGDRFRPAELFLYTAPSEGMWADVVVDDWIEGETLTRTLDRAAANGDKLLVARLATAFDTLAARLLPAQWAHGDLKPDNLIWDGQRLRPIDFDGMFLPEFRGRRSPELGTRAFQHPARTEADFDASLDDYPAALIATVLHAAAHDPSLLVRYPAEGLVLDPSAVIEGRSEAYREMLDAFACRGDAVGYRTAQLLRSPVAKLPQAASLFAWRLRPPPPADDPPELAVDAGRWGFRSGGRFVIPPVWDNGFDFSEGLAAVEIAGRWHFIDTAGRVVLNCPPCDAVKPFRNGTAELRSGLRREKIAHPLKNSC</sequence>
<keyword evidence="3" id="KW-1185">Reference proteome</keyword>
<dbReference type="Pfam" id="PF01636">
    <property type="entry name" value="APH"/>
    <property type="match status" value="1"/>
</dbReference>
<dbReference type="Gene3D" id="3.90.1200.10">
    <property type="match status" value="1"/>
</dbReference>
<evidence type="ECO:0000313" key="2">
    <source>
        <dbReference type="EMBL" id="BBL04232.1"/>
    </source>
</evidence>
<name>A0A4Y1WTR4_9BACT</name>
<gene>
    <name evidence="2" type="ORF">A5CBH24_15450</name>
</gene>
<dbReference type="Proteomes" id="UP000318946">
    <property type="component" value="Chromosome"/>
</dbReference>
<dbReference type="Pfam" id="PF14903">
    <property type="entry name" value="WG_beta_rep"/>
    <property type="match status" value="1"/>
</dbReference>
<protein>
    <recommendedName>
        <fullName evidence="1">Aminoglycoside phosphotransferase domain-containing protein</fullName>
    </recommendedName>
</protein>
<dbReference type="GeneID" id="78342268"/>